<organism evidence="2 3">
    <name type="scientific">Bradyrhizobium ottawaense</name>
    <dbReference type="NCBI Taxonomy" id="931866"/>
    <lineage>
        <taxon>Bacteria</taxon>
        <taxon>Pseudomonadati</taxon>
        <taxon>Pseudomonadota</taxon>
        <taxon>Alphaproteobacteria</taxon>
        <taxon>Hyphomicrobiales</taxon>
        <taxon>Nitrobacteraceae</taxon>
        <taxon>Bradyrhizobium</taxon>
    </lineage>
</organism>
<gene>
    <name evidence="2" type="ORF">CIT37_12895</name>
</gene>
<dbReference type="Proteomes" id="UP000215703">
    <property type="component" value="Chromosome"/>
</dbReference>
<proteinExistence type="predicted"/>
<dbReference type="GeneID" id="98280399"/>
<reference evidence="2 3" key="1">
    <citation type="journal article" date="2014" name="Int. J. Syst. Evol. Microbiol.">
        <title>Bradyrhizobium ottawaense sp. nov., a symbiotic nitrogen fixing bacterium from root nodules of soybeans in Canada.</title>
        <authorList>
            <person name="Yu X."/>
            <person name="Cloutier S."/>
            <person name="Tambong J.T."/>
            <person name="Bromfield E.S."/>
        </authorList>
    </citation>
    <scope>NUCLEOTIDE SEQUENCE [LARGE SCALE GENOMIC DNA]</scope>
    <source>
        <strain evidence="2 3">OO99</strain>
    </source>
</reference>
<accession>A0A2U8P6G6</accession>
<dbReference type="AlphaFoldDB" id="A0A2U8P6G6"/>
<dbReference type="EMBL" id="CP029425">
    <property type="protein sequence ID" value="AWL93004.1"/>
    <property type="molecule type" value="Genomic_DNA"/>
</dbReference>
<evidence type="ECO:0000313" key="2">
    <source>
        <dbReference type="EMBL" id="AWL93004.1"/>
    </source>
</evidence>
<evidence type="ECO:0000313" key="3">
    <source>
        <dbReference type="Proteomes" id="UP000215703"/>
    </source>
</evidence>
<dbReference type="RefSeq" id="WP_095425364.1">
    <property type="nucleotide sequence ID" value="NZ_CP029425.2"/>
</dbReference>
<sequence>MPRFHFHILDGKALTDHEGLELPDIAAIRCEAIQFAGAVLRDHRADDIWPVEPWQMVVNDSPNPNTGRIHFKLTVTATE</sequence>
<dbReference type="InterPro" id="IPR054189">
    <property type="entry name" value="DUF6894"/>
</dbReference>
<evidence type="ECO:0000259" key="1">
    <source>
        <dbReference type="Pfam" id="PF21834"/>
    </source>
</evidence>
<dbReference type="Pfam" id="PF21834">
    <property type="entry name" value="DUF6894"/>
    <property type="match status" value="1"/>
</dbReference>
<protein>
    <recommendedName>
        <fullName evidence="1">DUF6894 domain-containing protein</fullName>
    </recommendedName>
</protein>
<feature type="domain" description="DUF6894" evidence="1">
    <location>
        <begin position="3"/>
        <end position="61"/>
    </location>
</feature>
<name>A0A2U8P6G6_9BRAD</name>
<reference evidence="2 3" key="2">
    <citation type="journal article" date="2017" name="Syst. Appl. Microbiol.">
        <title>Soybeans inoculated with root zone soils of Canadian native legumes harbour diverse and novel Bradyrhizobium spp. that possess agricultural potential.</title>
        <authorList>
            <person name="Bromfield E.S.P."/>
            <person name="Cloutier S."/>
            <person name="Tambong J.T."/>
            <person name="Tran Thi T.V."/>
        </authorList>
    </citation>
    <scope>NUCLEOTIDE SEQUENCE [LARGE SCALE GENOMIC DNA]</scope>
    <source>
        <strain evidence="2 3">OO99</strain>
    </source>
</reference>